<comment type="subcellular location">
    <subcellularLocation>
        <location evidence="1">Periplasm</location>
    </subcellularLocation>
</comment>
<keyword evidence="3" id="KW-0732">Signal</keyword>
<evidence type="ECO:0000313" key="8">
    <source>
        <dbReference type="EMBL" id="EON87721.1"/>
    </source>
</evidence>
<dbReference type="Pfam" id="PF17188">
    <property type="entry name" value="MucB_RseB_C"/>
    <property type="match status" value="1"/>
</dbReference>
<organism evidence="8 9">
    <name type="scientific">Plesiomonas shigelloides 302-73</name>
    <dbReference type="NCBI Taxonomy" id="1315976"/>
    <lineage>
        <taxon>Bacteria</taxon>
        <taxon>Pseudomonadati</taxon>
        <taxon>Pseudomonadota</taxon>
        <taxon>Gammaproteobacteria</taxon>
        <taxon>Enterobacterales</taxon>
        <taxon>Enterobacteriaceae</taxon>
        <taxon>Plesiomonas</taxon>
    </lineage>
</organism>
<dbReference type="AlphaFoldDB" id="R8AN13"/>
<gene>
    <name evidence="8" type="primary">rseB</name>
    <name evidence="8" type="ORF">PLESHI_13886</name>
</gene>
<dbReference type="EMBL" id="AQQO01000358">
    <property type="protein sequence ID" value="EON87721.1"/>
    <property type="molecule type" value="Genomic_DNA"/>
</dbReference>
<evidence type="ECO:0000256" key="5">
    <source>
        <dbReference type="SAM" id="MobiDB-lite"/>
    </source>
</evidence>
<dbReference type="GO" id="GO:0045152">
    <property type="term" value="F:antisigma factor binding"/>
    <property type="evidence" value="ECO:0007669"/>
    <property type="project" value="TreeGrafter"/>
</dbReference>
<evidence type="ECO:0000256" key="2">
    <source>
        <dbReference type="ARBA" id="ARBA00008150"/>
    </source>
</evidence>
<comment type="caution">
    <text evidence="8">The sequence shown here is derived from an EMBL/GenBank/DDBJ whole genome shotgun (WGS) entry which is preliminary data.</text>
</comment>
<sequence length="372" mass="40955">MRSDNEAMGCFLLAVLGCYSTSAFSSQGTADPSSVVSKPLPSPAESSSAPAPVADTATTPATSSASASTTAASPSAQQMLERMTQAAQDLSYEMSFIRVNKSSIDAMRYRHARVNNLDLSQMLQLDGPRREVLQRGGEISYFEPGVEPFTIRSSHIVDSMPSVLHADFQLLSQYYDFVPVGRARVVDRPAQVVRIVPRDDFRYSYVVWLDEESKLLLRADLLDRDGETLEQYRVISYLIAPELSKAMAKLNEVALPPVITFEPQTKLDMSWSPSWLPGGFAEISRSRHRLPNVDVPVESKLYSDGLFSFTVYVSPAEGRNIREQLVRQGRRTVQAEQQGQYEVTVVGELPPATAKRIAHGVKFAGSSAPTAQ</sequence>
<dbReference type="CDD" id="cd16327">
    <property type="entry name" value="RseB"/>
    <property type="match status" value="1"/>
</dbReference>
<dbReference type="RefSeq" id="WP_010864378.1">
    <property type="nucleotide sequence ID" value="NZ_KB944511.1"/>
</dbReference>
<dbReference type="NCBIfam" id="NF006990">
    <property type="entry name" value="PRK09455.1"/>
    <property type="match status" value="1"/>
</dbReference>
<dbReference type="Gene3D" id="3.30.200.100">
    <property type="entry name" value="MucB/RseB, C-terminal domain"/>
    <property type="match status" value="1"/>
</dbReference>
<evidence type="ECO:0000259" key="6">
    <source>
        <dbReference type="Pfam" id="PF03888"/>
    </source>
</evidence>
<keyword evidence="9" id="KW-1185">Reference proteome</keyword>
<accession>R8AN13</accession>
<dbReference type="STRING" id="703.SAMEA2665130_02363"/>
<reference evidence="8 9" key="1">
    <citation type="journal article" date="2013" name="Genome Announc.">
        <title>Genome Sequence of Plesiomonas shigelloides Strain 302-73 (Serotype O1).</title>
        <authorList>
            <person name="Pique N."/>
            <person name="Aquilini E."/>
            <person name="Alioto T."/>
            <person name="Minana-Galbis D."/>
            <person name="Tomas J.M."/>
        </authorList>
    </citation>
    <scope>NUCLEOTIDE SEQUENCE [LARGE SCALE GENOMIC DNA]</scope>
    <source>
        <strain evidence="8 9">302-73</strain>
    </source>
</reference>
<keyword evidence="4" id="KW-0574">Periplasm</keyword>
<feature type="region of interest" description="Disordered" evidence="5">
    <location>
        <begin position="30"/>
        <end position="82"/>
    </location>
</feature>
<dbReference type="PROSITE" id="PS51257">
    <property type="entry name" value="PROKAR_LIPOPROTEIN"/>
    <property type="match status" value="1"/>
</dbReference>
<dbReference type="GO" id="GO:0032885">
    <property type="term" value="P:regulation of polysaccharide biosynthetic process"/>
    <property type="evidence" value="ECO:0007669"/>
    <property type="project" value="TreeGrafter"/>
</dbReference>
<protein>
    <submittedName>
        <fullName evidence="8">Anti-sigma E factor</fullName>
    </submittedName>
</protein>
<feature type="domain" description="MucB/RseB N-terminal" evidence="6">
    <location>
        <begin position="75"/>
        <end position="247"/>
    </location>
</feature>
<dbReference type="InterPro" id="IPR005588">
    <property type="entry name" value="MucB_RseB"/>
</dbReference>
<dbReference type="PIRSF" id="PIRSF005427">
    <property type="entry name" value="RseB"/>
    <property type="match status" value="1"/>
</dbReference>
<feature type="domain" description="MucB/RseB C-terminal" evidence="7">
    <location>
        <begin position="268"/>
        <end position="362"/>
    </location>
</feature>
<dbReference type="InterPro" id="IPR038484">
    <property type="entry name" value="MucB/RseB_C_sf"/>
</dbReference>
<dbReference type="GO" id="GO:0030288">
    <property type="term" value="C:outer membrane-bounded periplasmic space"/>
    <property type="evidence" value="ECO:0007669"/>
    <property type="project" value="TreeGrafter"/>
</dbReference>
<dbReference type="Pfam" id="PF03888">
    <property type="entry name" value="MucB_RseB"/>
    <property type="match status" value="1"/>
</dbReference>
<evidence type="ECO:0000259" key="7">
    <source>
        <dbReference type="Pfam" id="PF17188"/>
    </source>
</evidence>
<comment type="similarity">
    <text evidence="2">Belongs to the RseB family.</text>
</comment>
<name>R8AN13_PLESH</name>
<proteinExistence type="inferred from homology"/>
<dbReference type="InterPro" id="IPR033436">
    <property type="entry name" value="MucB/RseB_C"/>
</dbReference>
<dbReference type="PANTHER" id="PTHR38782">
    <property type="match status" value="1"/>
</dbReference>
<evidence type="ECO:0000313" key="9">
    <source>
        <dbReference type="Proteomes" id="UP000014012"/>
    </source>
</evidence>
<evidence type="ECO:0000256" key="4">
    <source>
        <dbReference type="ARBA" id="ARBA00022764"/>
    </source>
</evidence>
<feature type="compositionally biased region" description="Low complexity" evidence="5">
    <location>
        <begin position="32"/>
        <end position="76"/>
    </location>
</feature>
<dbReference type="InterPro" id="IPR033434">
    <property type="entry name" value="MucB/RseB_N"/>
</dbReference>
<dbReference type="HOGENOM" id="CLU_054710_0_1_6"/>
<dbReference type="Gene3D" id="2.50.20.10">
    <property type="entry name" value="Lipoprotein localisation LolA/LolB/LppX"/>
    <property type="match status" value="1"/>
</dbReference>
<dbReference type="PANTHER" id="PTHR38782:SF1">
    <property type="entry name" value="SIGMA-E FACTOR REGULATORY PROTEIN RSEB"/>
    <property type="match status" value="1"/>
</dbReference>
<evidence type="ECO:0000256" key="3">
    <source>
        <dbReference type="ARBA" id="ARBA00022729"/>
    </source>
</evidence>
<dbReference type="PATRIC" id="fig|1315976.3.peg.2647"/>
<dbReference type="Proteomes" id="UP000014012">
    <property type="component" value="Unassembled WGS sequence"/>
</dbReference>
<evidence type="ECO:0000256" key="1">
    <source>
        <dbReference type="ARBA" id="ARBA00004418"/>
    </source>
</evidence>